<reference evidence="2" key="2">
    <citation type="journal article" date="2021" name="Genome Biol. Evol.">
        <title>Developing a high-quality reference genome for a parasitic bivalve with doubly uniparental inheritance (Bivalvia: Unionida).</title>
        <authorList>
            <person name="Smith C.H."/>
        </authorList>
    </citation>
    <scope>NUCLEOTIDE SEQUENCE</scope>
    <source>
        <strain evidence="2">CHS0354</strain>
        <tissue evidence="2">Mantle</tissue>
    </source>
</reference>
<comment type="caution">
    <text evidence="2">The sequence shown here is derived from an EMBL/GenBank/DDBJ whole genome shotgun (WGS) entry which is preliminary data.</text>
</comment>
<dbReference type="EMBL" id="JAEAOA010000940">
    <property type="protein sequence ID" value="KAK3596578.1"/>
    <property type="molecule type" value="Genomic_DNA"/>
</dbReference>
<gene>
    <name evidence="2" type="ORF">CHS0354_015111</name>
</gene>
<feature type="region of interest" description="Disordered" evidence="1">
    <location>
        <begin position="52"/>
        <end position="84"/>
    </location>
</feature>
<keyword evidence="3" id="KW-1185">Reference proteome</keyword>
<protein>
    <submittedName>
        <fullName evidence="2">Uncharacterized protein</fullName>
    </submittedName>
</protein>
<dbReference type="Proteomes" id="UP001195483">
    <property type="component" value="Unassembled WGS sequence"/>
</dbReference>
<organism evidence="2 3">
    <name type="scientific">Potamilus streckersoni</name>
    <dbReference type="NCBI Taxonomy" id="2493646"/>
    <lineage>
        <taxon>Eukaryota</taxon>
        <taxon>Metazoa</taxon>
        <taxon>Spiralia</taxon>
        <taxon>Lophotrochozoa</taxon>
        <taxon>Mollusca</taxon>
        <taxon>Bivalvia</taxon>
        <taxon>Autobranchia</taxon>
        <taxon>Heteroconchia</taxon>
        <taxon>Palaeoheterodonta</taxon>
        <taxon>Unionida</taxon>
        <taxon>Unionoidea</taxon>
        <taxon>Unionidae</taxon>
        <taxon>Ambleminae</taxon>
        <taxon>Lampsilini</taxon>
        <taxon>Potamilus</taxon>
    </lineage>
</organism>
<accession>A0AAE0VZM1</accession>
<proteinExistence type="predicted"/>
<evidence type="ECO:0000313" key="2">
    <source>
        <dbReference type="EMBL" id="KAK3596578.1"/>
    </source>
</evidence>
<reference evidence="2" key="3">
    <citation type="submission" date="2023-05" db="EMBL/GenBank/DDBJ databases">
        <authorList>
            <person name="Smith C.H."/>
        </authorList>
    </citation>
    <scope>NUCLEOTIDE SEQUENCE</scope>
    <source>
        <strain evidence="2">CHS0354</strain>
        <tissue evidence="2">Mantle</tissue>
    </source>
</reference>
<evidence type="ECO:0000313" key="3">
    <source>
        <dbReference type="Proteomes" id="UP001195483"/>
    </source>
</evidence>
<name>A0AAE0VZM1_9BIVA</name>
<sequence length="84" mass="9820">MKKCWKIDVQDRPKFRAIANILDRILQEKTVKHPGRNNLYTRKQDIEELGSSFSSSSTYLTPSSNVLQQCEEKSSFSPKRNRLF</sequence>
<evidence type="ECO:0000256" key="1">
    <source>
        <dbReference type="SAM" id="MobiDB-lite"/>
    </source>
</evidence>
<dbReference type="AlphaFoldDB" id="A0AAE0VZM1"/>
<reference evidence="2" key="1">
    <citation type="journal article" date="2021" name="Genome Biol. Evol.">
        <title>A High-Quality Reference Genome for a Parasitic Bivalve with Doubly Uniparental Inheritance (Bivalvia: Unionida).</title>
        <authorList>
            <person name="Smith C.H."/>
        </authorList>
    </citation>
    <scope>NUCLEOTIDE SEQUENCE</scope>
    <source>
        <strain evidence="2">CHS0354</strain>
    </source>
</reference>
<feature type="compositionally biased region" description="Low complexity" evidence="1">
    <location>
        <begin position="52"/>
        <end position="64"/>
    </location>
</feature>